<accession>A0ACB6REA0</accession>
<protein>
    <submittedName>
        <fullName evidence="1">Uncharacterized protein</fullName>
    </submittedName>
</protein>
<proteinExistence type="predicted"/>
<name>A0ACB6REA0_9PLEO</name>
<comment type="caution">
    <text evidence="1">The sequence shown here is derived from an EMBL/GenBank/DDBJ whole genome shotgun (WGS) entry which is preliminary data.</text>
</comment>
<gene>
    <name evidence="1" type="ORF">BDR25DRAFT_339592</name>
</gene>
<dbReference type="Proteomes" id="UP000799755">
    <property type="component" value="Unassembled WGS sequence"/>
</dbReference>
<keyword evidence="2" id="KW-1185">Reference proteome</keyword>
<dbReference type="EMBL" id="MU003494">
    <property type="protein sequence ID" value="KAF2476645.1"/>
    <property type="molecule type" value="Genomic_DNA"/>
</dbReference>
<reference evidence="1" key="1">
    <citation type="journal article" date="2020" name="Stud. Mycol.">
        <title>101 Dothideomycetes genomes: a test case for predicting lifestyles and emergence of pathogens.</title>
        <authorList>
            <person name="Haridas S."/>
            <person name="Albert R."/>
            <person name="Binder M."/>
            <person name="Bloem J."/>
            <person name="Labutti K."/>
            <person name="Salamov A."/>
            <person name="Andreopoulos B."/>
            <person name="Baker S."/>
            <person name="Barry K."/>
            <person name="Bills G."/>
            <person name="Bluhm B."/>
            <person name="Cannon C."/>
            <person name="Castanera R."/>
            <person name="Culley D."/>
            <person name="Daum C."/>
            <person name="Ezra D."/>
            <person name="Gonzalez J."/>
            <person name="Henrissat B."/>
            <person name="Kuo A."/>
            <person name="Liang C."/>
            <person name="Lipzen A."/>
            <person name="Lutzoni F."/>
            <person name="Magnuson J."/>
            <person name="Mondo S."/>
            <person name="Nolan M."/>
            <person name="Ohm R."/>
            <person name="Pangilinan J."/>
            <person name="Park H.-J."/>
            <person name="Ramirez L."/>
            <person name="Alfaro M."/>
            <person name="Sun H."/>
            <person name="Tritt A."/>
            <person name="Yoshinaga Y."/>
            <person name="Zwiers L.-H."/>
            <person name="Turgeon B."/>
            <person name="Goodwin S."/>
            <person name="Spatafora J."/>
            <person name="Crous P."/>
            <person name="Grigoriev I."/>
        </authorList>
    </citation>
    <scope>NUCLEOTIDE SEQUENCE</scope>
    <source>
        <strain evidence="1">ATCC 200398</strain>
    </source>
</reference>
<sequence>MDPPLRYWTGESWPAAQLPQAQLANAPPPSLSVHPDPARSRSANGGDLPQTQGHPSHIAPASGHLVQQSQCSDSQLDQHIHSLLTHVPVDKKRLILQLVQSIASPQPVSNPSTGTTPPPISKAVCELNEPQVSYYDARNYRPQSQIDDHSMSSPSDPPANAFDDHEMLDRIFQGLHTLTSVDSAQSSVYYPPSNTDDSGTSFQYPNASYQAIPSQRSLSSSYLVHSHQMQQFGLPQDNRTSQHRGRSGCNSVQSYVSYGSQVANPKLRWSSSTSNSRGSKGSSFASDASISYVPGGTLQSTMSSGSFTCQYAPCDGIFPRKGERDRHERSHCEHNPNKTRWTCLLDTCTLHCIVPCAQKYHSLPFQAPRDDKMKLHLENWHGWKDFAPKDIPKSWMWPFSRSKRGSGWVCALCKEEFGSWEQDWKRINEHVMACELGIEARAVRFTTRRQKRTEEESLVRAMKRTSIESPAPGRHVAVEERVGEQDGAEDGLYGPDEDYV</sequence>
<evidence type="ECO:0000313" key="1">
    <source>
        <dbReference type="EMBL" id="KAF2476645.1"/>
    </source>
</evidence>
<organism evidence="1 2">
    <name type="scientific">Lindgomyces ingoldianus</name>
    <dbReference type="NCBI Taxonomy" id="673940"/>
    <lineage>
        <taxon>Eukaryota</taxon>
        <taxon>Fungi</taxon>
        <taxon>Dikarya</taxon>
        <taxon>Ascomycota</taxon>
        <taxon>Pezizomycotina</taxon>
        <taxon>Dothideomycetes</taxon>
        <taxon>Pleosporomycetidae</taxon>
        <taxon>Pleosporales</taxon>
        <taxon>Lindgomycetaceae</taxon>
        <taxon>Lindgomyces</taxon>
    </lineage>
</organism>
<evidence type="ECO:0000313" key="2">
    <source>
        <dbReference type="Proteomes" id="UP000799755"/>
    </source>
</evidence>